<sequence>TLSSASDISFAGKKRITLIGGGSYLRLEAGKVEYGTTAMYMRKVKRTMAAGSSTLGQGTAEMPAPLPNLSCGPNTACFRVLDSLTGSEDMEFAYQLQTSTGTVVGRTDSALTHAINSDIEENVNLDYVFQIRAGTR</sequence>
<gene>
    <name evidence="1" type="ORF">J0A64_06085</name>
</gene>
<evidence type="ECO:0000313" key="1">
    <source>
        <dbReference type="EMBL" id="MBU3766171.1"/>
    </source>
</evidence>
<accession>A0ABD4R374</accession>
<name>A0ABD4R374_9ENTR</name>
<organism evidence="1 2">
    <name type="scientific">Enterobacter roggenkampii</name>
    <dbReference type="NCBI Taxonomy" id="1812935"/>
    <lineage>
        <taxon>Bacteria</taxon>
        <taxon>Pseudomonadati</taxon>
        <taxon>Pseudomonadota</taxon>
        <taxon>Gammaproteobacteria</taxon>
        <taxon>Enterobacterales</taxon>
        <taxon>Enterobacteriaceae</taxon>
        <taxon>Enterobacter</taxon>
        <taxon>Enterobacter cloacae complex</taxon>
    </lineage>
</organism>
<feature type="non-terminal residue" evidence="1">
    <location>
        <position position="1"/>
    </location>
</feature>
<proteinExistence type="predicted"/>
<dbReference type="EMBL" id="JAFKCP010000002">
    <property type="protein sequence ID" value="MBU3766171.1"/>
    <property type="molecule type" value="Genomic_DNA"/>
</dbReference>
<comment type="caution">
    <text evidence="1">The sequence shown here is derived from an EMBL/GenBank/DDBJ whole genome shotgun (WGS) entry which is preliminary data.</text>
</comment>
<dbReference type="AlphaFoldDB" id="A0ABD4R374"/>
<protein>
    <submittedName>
        <fullName evidence="1">DUF2345 domain-containing protein</fullName>
    </submittedName>
</protein>
<evidence type="ECO:0000313" key="2">
    <source>
        <dbReference type="Proteomes" id="UP000813349"/>
    </source>
</evidence>
<reference evidence="1 2" key="1">
    <citation type="journal article" date="2021" name="Clin. Infect. Dis.">
        <title>Rapid development of cefiderocol resistance in carbapenem-resistant Enterobacter cloacae during therapy is associated with heterogeneous mutations in the catecholate siderophore receptor cira.</title>
        <authorList>
            <person name="Klein S."/>
            <person name="Boutin S."/>
            <person name="Kocer K."/>
            <person name="Fiedler M.O."/>
            <person name="Storzinger D."/>
            <person name="Weigand M.A."/>
            <person name="Tan B."/>
            <person name="Richter D."/>
            <person name="Rupp C."/>
            <person name="Mieth M."/>
            <person name="Mehrabi A."/>
            <person name="Hackert T."/>
            <person name="Zimmermann S."/>
            <person name="Heeg K."/>
            <person name="Nurjadi D."/>
        </authorList>
    </citation>
    <scope>NUCLEOTIDE SEQUENCE [LARGE SCALE GENOMIC DNA]</scope>
    <source>
        <strain evidence="1 2">BK34275</strain>
    </source>
</reference>
<dbReference type="Proteomes" id="UP000813349">
    <property type="component" value="Unassembled WGS sequence"/>
</dbReference>